<dbReference type="Proteomes" id="UP001466933">
    <property type="component" value="Unassembled WGS sequence"/>
</dbReference>
<evidence type="ECO:0000313" key="2">
    <source>
        <dbReference type="Proteomes" id="UP001466933"/>
    </source>
</evidence>
<dbReference type="RefSeq" id="WP_343490908.1">
    <property type="nucleotide sequence ID" value="NZ_JBCPYA010000001.1"/>
</dbReference>
<accession>A0ABU9WAH9</accession>
<organism evidence="1 2">
    <name type="scientific">Burkholderia theae</name>
    <dbReference type="NCBI Taxonomy" id="3143496"/>
    <lineage>
        <taxon>Bacteria</taxon>
        <taxon>Pseudomonadati</taxon>
        <taxon>Pseudomonadota</taxon>
        <taxon>Betaproteobacteria</taxon>
        <taxon>Burkholderiales</taxon>
        <taxon>Burkholderiaceae</taxon>
        <taxon>Burkholderia</taxon>
    </lineage>
</organism>
<name>A0ABU9WAH9_9BURK</name>
<gene>
    <name evidence="1" type="ORF">VOI36_04020</name>
</gene>
<evidence type="ECO:0000313" key="1">
    <source>
        <dbReference type="EMBL" id="MEN2469050.1"/>
    </source>
</evidence>
<comment type="caution">
    <text evidence="1">The sequence shown here is derived from an EMBL/GenBank/DDBJ whole genome shotgun (WGS) entry which is preliminary data.</text>
</comment>
<sequence>MLLPFCCERTRLRRSEMRGVLTKKRLTDVCKPGAPDRRTRQRLMRVCTMFRFDASVGLLKRHAERRPLVLQRRGACAPDAHAMTTRCSGDAGQNLFRLSWSELTT</sequence>
<protein>
    <submittedName>
        <fullName evidence="1">Uncharacterized protein</fullName>
    </submittedName>
</protein>
<keyword evidence="2" id="KW-1185">Reference proteome</keyword>
<proteinExistence type="predicted"/>
<dbReference type="EMBL" id="JBCPYA010000001">
    <property type="protein sequence ID" value="MEN2469050.1"/>
    <property type="molecule type" value="Genomic_DNA"/>
</dbReference>
<reference evidence="1 2" key="1">
    <citation type="submission" date="2024-05" db="EMBL/GenBank/DDBJ databases">
        <title>Burkholderia sp. Nov. a novel bacteria isolated from rhizosphere soil of Camellia sinensis.</title>
        <authorList>
            <person name="Dong Y."/>
        </authorList>
    </citation>
    <scope>NUCLEOTIDE SEQUENCE [LARGE SCALE GENOMIC DNA]</scope>
    <source>
        <strain evidence="1 2">GS2Y</strain>
    </source>
</reference>